<keyword evidence="3" id="KW-1185">Reference proteome</keyword>
<sequence>MFYAWCVSVDSFEKNAKPLTKVVCSPIKPTSDHSQPALKKSSESNASMAEGRGGSIFGLRGCVGRNSFLDSDALACPSLPRSVFASPDYPPPLLDVCSNRNETCHIPRRCYPTVLLETNLFLLDILDVWLLGQILGGIRIAPFHPSCDIPPLNISCNPISCPIVPPPTTSFPLIRTEALP</sequence>
<comment type="caution">
    <text evidence="2">The sequence shown here is derived from an EMBL/GenBank/DDBJ whole genome shotgun (WGS) entry which is preliminary data.</text>
</comment>
<dbReference type="AlphaFoldDB" id="A0AAD9M1N5"/>
<reference evidence="2" key="1">
    <citation type="submission" date="2021-06" db="EMBL/GenBank/DDBJ databases">
        <title>Comparative genomics, transcriptomics and evolutionary studies reveal genomic signatures of adaptation to plant cell wall in hemibiotrophic fungi.</title>
        <authorList>
            <consortium name="DOE Joint Genome Institute"/>
            <person name="Baroncelli R."/>
            <person name="Diaz J.F."/>
            <person name="Benocci T."/>
            <person name="Peng M."/>
            <person name="Battaglia E."/>
            <person name="Haridas S."/>
            <person name="Andreopoulos W."/>
            <person name="Labutti K."/>
            <person name="Pangilinan J."/>
            <person name="Floch G.L."/>
            <person name="Makela M.R."/>
            <person name="Henrissat B."/>
            <person name="Grigoriev I.V."/>
            <person name="Crouch J.A."/>
            <person name="De Vries R.P."/>
            <person name="Sukno S.A."/>
            <person name="Thon M.R."/>
        </authorList>
    </citation>
    <scope>NUCLEOTIDE SEQUENCE</scope>
    <source>
        <strain evidence="2">MAFF235873</strain>
    </source>
</reference>
<name>A0AAD9M1N5_9PEZI</name>
<organism evidence="2 3">
    <name type="scientific">Colletotrichum zoysiae</name>
    <dbReference type="NCBI Taxonomy" id="1216348"/>
    <lineage>
        <taxon>Eukaryota</taxon>
        <taxon>Fungi</taxon>
        <taxon>Dikarya</taxon>
        <taxon>Ascomycota</taxon>
        <taxon>Pezizomycotina</taxon>
        <taxon>Sordariomycetes</taxon>
        <taxon>Hypocreomycetidae</taxon>
        <taxon>Glomerellales</taxon>
        <taxon>Glomerellaceae</taxon>
        <taxon>Colletotrichum</taxon>
        <taxon>Colletotrichum graminicola species complex</taxon>
    </lineage>
</organism>
<accession>A0AAD9M1N5</accession>
<proteinExistence type="predicted"/>
<evidence type="ECO:0000313" key="2">
    <source>
        <dbReference type="EMBL" id="KAK2025738.1"/>
    </source>
</evidence>
<dbReference type="EMBL" id="MU842930">
    <property type="protein sequence ID" value="KAK2025738.1"/>
    <property type="molecule type" value="Genomic_DNA"/>
</dbReference>
<evidence type="ECO:0000313" key="3">
    <source>
        <dbReference type="Proteomes" id="UP001232148"/>
    </source>
</evidence>
<dbReference type="Proteomes" id="UP001232148">
    <property type="component" value="Unassembled WGS sequence"/>
</dbReference>
<gene>
    <name evidence="2" type="ORF">LX32DRAFT_48126</name>
</gene>
<evidence type="ECO:0000256" key="1">
    <source>
        <dbReference type="SAM" id="MobiDB-lite"/>
    </source>
</evidence>
<feature type="region of interest" description="Disordered" evidence="1">
    <location>
        <begin position="28"/>
        <end position="47"/>
    </location>
</feature>
<protein>
    <submittedName>
        <fullName evidence="2">Uncharacterized protein</fullName>
    </submittedName>
</protein>